<sequence>MLSQDFADTASPGAYMDGCGLWLVVTNLDAWYELRDGPARPAHLGDASDITLEQARAAAAALRDERARKEREEAARIVQAQRDVWMRYVAQQNDERLLYRHPLKPQHLHQVMNEWVALSLAAAA</sequence>
<evidence type="ECO:0008006" key="3">
    <source>
        <dbReference type="Google" id="ProtNLM"/>
    </source>
</evidence>
<accession>A0ABW9CD65</accession>
<dbReference type="RefSeq" id="WP_408131473.1">
    <property type="nucleotide sequence ID" value="NZ_JAQQDD010000050.1"/>
</dbReference>
<reference evidence="1 2" key="1">
    <citation type="journal article" date="2024" name="Chem. Sci.">
        <title>Discovery of megapolipeptins by genome mining of a Burkholderiales bacteria collection.</title>
        <authorList>
            <person name="Paulo B.S."/>
            <person name="Recchia M.J.J."/>
            <person name="Lee S."/>
            <person name="Fergusson C.H."/>
            <person name="Romanowski S.B."/>
            <person name="Hernandez A."/>
            <person name="Krull N."/>
            <person name="Liu D.Y."/>
            <person name="Cavanagh H."/>
            <person name="Bos A."/>
            <person name="Gray C.A."/>
            <person name="Murphy B.T."/>
            <person name="Linington R.G."/>
            <person name="Eustaquio A.S."/>
        </authorList>
    </citation>
    <scope>NUCLEOTIDE SEQUENCE [LARGE SCALE GENOMIC DNA]</scope>
    <source>
        <strain evidence="1 2">RL17-379-BIB-C</strain>
    </source>
</reference>
<name>A0ABW9CD65_9BURK</name>
<dbReference type="Proteomes" id="UP001629288">
    <property type="component" value="Unassembled WGS sequence"/>
</dbReference>
<dbReference type="EMBL" id="JAQQDH010000017">
    <property type="protein sequence ID" value="MFM0448178.1"/>
    <property type="molecule type" value="Genomic_DNA"/>
</dbReference>
<evidence type="ECO:0000313" key="2">
    <source>
        <dbReference type="Proteomes" id="UP001629288"/>
    </source>
</evidence>
<gene>
    <name evidence="1" type="ORF">PQR00_31690</name>
</gene>
<proteinExistence type="predicted"/>
<evidence type="ECO:0000313" key="1">
    <source>
        <dbReference type="EMBL" id="MFM0448178.1"/>
    </source>
</evidence>
<protein>
    <recommendedName>
        <fullName evidence="3">Phage tail protein</fullName>
    </recommendedName>
</protein>
<keyword evidence="2" id="KW-1185">Reference proteome</keyword>
<organism evidence="1 2">
    <name type="scientific">Paraburkholderia strydomiana</name>
    <dbReference type="NCBI Taxonomy" id="1245417"/>
    <lineage>
        <taxon>Bacteria</taxon>
        <taxon>Pseudomonadati</taxon>
        <taxon>Pseudomonadota</taxon>
        <taxon>Betaproteobacteria</taxon>
        <taxon>Burkholderiales</taxon>
        <taxon>Burkholderiaceae</taxon>
        <taxon>Paraburkholderia</taxon>
    </lineage>
</organism>
<comment type="caution">
    <text evidence="1">The sequence shown here is derived from an EMBL/GenBank/DDBJ whole genome shotgun (WGS) entry which is preliminary data.</text>
</comment>